<keyword evidence="2" id="KW-1185">Reference proteome</keyword>
<evidence type="ECO:0000313" key="1">
    <source>
        <dbReference type="EMBL" id="GAV06304.1"/>
    </source>
</evidence>
<name>A0A1D1W4H8_RAMVA</name>
<reference evidence="1 2" key="1">
    <citation type="journal article" date="2016" name="Nat. Commun.">
        <title>Extremotolerant tardigrade genome and improved radiotolerance of human cultured cells by tardigrade-unique protein.</title>
        <authorList>
            <person name="Hashimoto T."/>
            <person name="Horikawa D.D."/>
            <person name="Saito Y."/>
            <person name="Kuwahara H."/>
            <person name="Kozuka-Hata H."/>
            <person name="Shin-I T."/>
            <person name="Minakuchi Y."/>
            <person name="Ohishi K."/>
            <person name="Motoyama A."/>
            <person name="Aizu T."/>
            <person name="Enomoto A."/>
            <person name="Kondo K."/>
            <person name="Tanaka S."/>
            <person name="Hara Y."/>
            <person name="Koshikawa S."/>
            <person name="Sagara H."/>
            <person name="Miura T."/>
            <person name="Yokobori S."/>
            <person name="Miyagawa K."/>
            <person name="Suzuki Y."/>
            <person name="Kubo T."/>
            <person name="Oyama M."/>
            <person name="Kohara Y."/>
            <person name="Fujiyama A."/>
            <person name="Arakawa K."/>
            <person name="Katayama T."/>
            <person name="Toyoda A."/>
            <person name="Kunieda T."/>
        </authorList>
    </citation>
    <scope>NUCLEOTIDE SEQUENCE [LARGE SCALE GENOMIC DNA]</scope>
    <source>
        <strain evidence="1 2">YOKOZUNA-1</strain>
    </source>
</reference>
<dbReference type="EMBL" id="BDGG01000013">
    <property type="protein sequence ID" value="GAV06304.1"/>
    <property type="molecule type" value="Genomic_DNA"/>
</dbReference>
<protein>
    <submittedName>
        <fullName evidence="1">Uncharacterized protein</fullName>
    </submittedName>
</protein>
<comment type="caution">
    <text evidence="1">The sequence shown here is derived from an EMBL/GenBank/DDBJ whole genome shotgun (WGS) entry which is preliminary data.</text>
</comment>
<sequence length="155" mass="17663">MVHPFSPAHSSWFLLGFPPKWCHLSPSRYCPFRPYWTIQKTLPSKPLWHRLCENILVDAYNILSGNFASRNQLLRTVQPIQNLPTRSQDKTMMLSPVSTALSSRSLLNSNLGSFVYITQALLQDRLSSPTVVDTNTFGTFEKYLGLIELLELHAV</sequence>
<dbReference type="AlphaFoldDB" id="A0A1D1W4H8"/>
<accession>A0A1D1W4H8</accession>
<gene>
    <name evidence="1" type="primary">RvY_16318-1</name>
    <name evidence="1" type="synonym">RvY_16318.1</name>
    <name evidence="1" type="ORF">RvY_16318</name>
</gene>
<dbReference type="Proteomes" id="UP000186922">
    <property type="component" value="Unassembled WGS sequence"/>
</dbReference>
<evidence type="ECO:0000313" key="2">
    <source>
        <dbReference type="Proteomes" id="UP000186922"/>
    </source>
</evidence>
<proteinExistence type="predicted"/>
<organism evidence="1 2">
    <name type="scientific">Ramazzottius varieornatus</name>
    <name type="common">Water bear</name>
    <name type="synonym">Tardigrade</name>
    <dbReference type="NCBI Taxonomy" id="947166"/>
    <lineage>
        <taxon>Eukaryota</taxon>
        <taxon>Metazoa</taxon>
        <taxon>Ecdysozoa</taxon>
        <taxon>Tardigrada</taxon>
        <taxon>Eutardigrada</taxon>
        <taxon>Parachela</taxon>
        <taxon>Hypsibioidea</taxon>
        <taxon>Ramazzottiidae</taxon>
        <taxon>Ramazzottius</taxon>
    </lineage>
</organism>